<dbReference type="InterPro" id="IPR036396">
    <property type="entry name" value="Cyt_P450_sf"/>
</dbReference>
<dbReference type="GO" id="GO:0005506">
    <property type="term" value="F:iron ion binding"/>
    <property type="evidence" value="ECO:0007669"/>
    <property type="project" value="InterPro"/>
</dbReference>
<comment type="similarity">
    <text evidence="2">Belongs to the cytochrome P450 family.</text>
</comment>
<dbReference type="PANTHER" id="PTHR24282:SF255">
    <property type="entry name" value="CYTOCHROME P450 72A11-RELATED"/>
    <property type="match status" value="1"/>
</dbReference>
<evidence type="ECO:0000256" key="10">
    <source>
        <dbReference type="ARBA" id="ARBA00023136"/>
    </source>
</evidence>
<evidence type="ECO:0000256" key="11">
    <source>
        <dbReference type="SAM" id="Phobius"/>
    </source>
</evidence>
<keyword evidence="3" id="KW-0349">Heme</keyword>
<dbReference type="Gene3D" id="1.10.630.10">
    <property type="entry name" value="Cytochrome P450"/>
    <property type="match status" value="1"/>
</dbReference>
<evidence type="ECO:0000256" key="4">
    <source>
        <dbReference type="ARBA" id="ARBA00022692"/>
    </source>
</evidence>
<dbReference type="SUPFAM" id="SSF48264">
    <property type="entry name" value="Cytochrome P450"/>
    <property type="match status" value="1"/>
</dbReference>
<protein>
    <submittedName>
        <fullName evidence="12">Birch protein</fullName>
    </submittedName>
</protein>
<evidence type="ECO:0000256" key="1">
    <source>
        <dbReference type="ARBA" id="ARBA00004167"/>
    </source>
</evidence>
<sequence length="273" mass="31732">MEVSVATIFILVAVTILTVAWRILNWVWLRPKYLERRLREQGFAGNPYRIFFGDLKDSSIMSKQANSKPINFSDDITPRVNPIVHHTLEKYGKNSFIWFGPRPRVYIMDPEQIKDILTNMGDFRKLRPNPLIKLFSLGVVAYEDEKWAKHRKIINPAFRMEKLKEMLHAFYQSCNDMISQWERLIGEEESCELDVWPYLENLSGDVISRSAFGSSYTEGKRIFQLQKEQAQLLIKAIQSVYIPGWRFGLAILVNLGLIGLDTFKLGRLDTIDV</sequence>
<dbReference type="GO" id="GO:0016020">
    <property type="term" value="C:membrane"/>
    <property type="evidence" value="ECO:0007669"/>
    <property type="project" value="UniProtKB-SubCell"/>
</dbReference>
<keyword evidence="6 11" id="KW-1133">Transmembrane helix</keyword>
<dbReference type="PANTHER" id="PTHR24282">
    <property type="entry name" value="CYTOCHROME P450 FAMILY MEMBER"/>
    <property type="match status" value="1"/>
</dbReference>
<evidence type="ECO:0000256" key="8">
    <source>
        <dbReference type="ARBA" id="ARBA00023004"/>
    </source>
</evidence>
<comment type="subcellular location">
    <subcellularLocation>
        <location evidence="1">Membrane</location>
        <topology evidence="1">Single-pass membrane protein</topology>
    </subcellularLocation>
</comment>
<keyword evidence="4 11" id="KW-0812">Transmembrane</keyword>
<evidence type="ECO:0000313" key="12">
    <source>
        <dbReference type="EMBL" id="WAU86884.1"/>
    </source>
</evidence>
<keyword evidence="9" id="KW-0503">Monooxygenase</keyword>
<dbReference type="GO" id="GO:0020037">
    <property type="term" value="F:heme binding"/>
    <property type="evidence" value="ECO:0007669"/>
    <property type="project" value="InterPro"/>
</dbReference>
<name>A0A9E9L696_BETPL</name>
<dbReference type="GO" id="GO:0016705">
    <property type="term" value="F:oxidoreductase activity, acting on paired donors, with incorporation or reduction of molecular oxygen"/>
    <property type="evidence" value="ECO:0007669"/>
    <property type="project" value="InterPro"/>
</dbReference>
<dbReference type="EMBL" id="OL546135">
    <property type="protein sequence ID" value="WAU86884.1"/>
    <property type="molecule type" value="mRNA"/>
</dbReference>
<dbReference type="InterPro" id="IPR050665">
    <property type="entry name" value="Cytochrome_P450_Monooxygen"/>
</dbReference>
<keyword evidence="5" id="KW-0479">Metal-binding</keyword>
<evidence type="ECO:0000256" key="9">
    <source>
        <dbReference type="ARBA" id="ARBA00023033"/>
    </source>
</evidence>
<keyword evidence="8" id="KW-0408">Iron</keyword>
<keyword evidence="7" id="KW-0560">Oxidoreductase</keyword>
<proteinExistence type="evidence at transcript level"/>
<organism evidence="12">
    <name type="scientific">Betula platyphylla</name>
    <name type="common">Asian white birch</name>
    <dbReference type="NCBI Taxonomy" id="78630"/>
    <lineage>
        <taxon>Eukaryota</taxon>
        <taxon>Viridiplantae</taxon>
        <taxon>Streptophyta</taxon>
        <taxon>Embryophyta</taxon>
        <taxon>Tracheophyta</taxon>
        <taxon>Spermatophyta</taxon>
        <taxon>Magnoliopsida</taxon>
        <taxon>eudicotyledons</taxon>
        <taxon>Gunneridae</taxon>
        <taxon>Pentapetalae</taxon>
        <taxon>rosids</taxon>
        <taxon>fabids</taxon>
        <taxon>Fagales</taxon>
        <taxon>Betulaceae</taxon>
        <taxon>Betula</taxon>
    </lineage>
</organism>
<evidence type="ECO:0000256" key="7">
    <source>
        <dbReference type="ARBA" id="ARBA00023002"/>
    </source>
</evidence>
<evidence type="ECO:0000256" key="5">
    <source>
        <dbReference type="ARBA" id="ARBA00022723"/>
    </source>
</evidence>
<reference evidence="12" key="1">
    <citation type="submission" date="2021-11" db="EMBL/GenBank/DDBJ databases">
        <authorList>
            <person name="Zhang Y."/>
            <person name="Ren M."/>
            <person name="Zhang X."/>
            <person name="Zhou X."/>
            <person name="Yang J."/>
        </authorList>
    </citation>
    <scope>NUCLEOTIDE SEQUENCE</scope>
</reference>
<evidence type="ECO:0000256" key="6">
    <source>
        <dbReference type="ARBA" id="ARBA00022989"/>
    </source>
</evidence>
<dbReference type="GO" id="GO:0004497">
    <property type="term" value="F:monooxygenase activity"/>
    <property type="evidence" value="ECO:0007669"/>
    <property type="project" value="UniProtKB-KW"/>
</dbReference>
<dbReference type="AlphaFoldDB" id="A0A9E9L696"/>
<dbReference type="Pfam" id="PF00067">
    <property type="entry name" value="p450"/>
    <property type="match status" value="1"/>
</dbReference>
<accession>A0A9E9L696</accession>
<keyword evidence="10 11" id="KW-0472">Membrane</keyword>
<feature type="transmembrane region" description="Helical" evidence="11">
    <location>
        <begin position="6"/>
        <end position="29"/>
    </location>
</feature>
<evidence type="ECO:0000256" key="3">
    <source>
        <dbReference type="ARBA" id="ARBA00022617"/>
    </source>
</evidence>
<evidence type="ECO:0000256" key="2">
    <source>
        <dbReference type="ARBA" id="ARBA00010617"/>
    </source>
</evidence>
<dbReference type="InterPro" id="IPR001128">
    <property type="entry name" value="Cyt_P450"/>
</dbReference>